<reference evidence="1 2" key="1">
    <citation type="journal article" date="2019" name="Environ. Microbiol.">
        <title>At the nexus of three kingdoms: the genome of the mycorrhizal fungus Gigaspora margarita provides insights into plant, endobacterial and fungal interactions.</title>
        <authorList>
            <person name="Venice F."/>
            <person name="Ghignone S."/>
            <person name="Salvioli di Fossalunga A."/>
            <person name="Amselem J."/>
            <person name="Novero M."/>
            <person name="Xianan X."/>
            <person name="Sedzielewska Toro K."/>
            <person name="Morin E."/>
            <person name="Lipzen A."/>
            <person name="Grigoriev I.V."/>
            <person name="Henrissat B."/>
            <person name="Martin F.M."/>
            <person name="Bonfante P."/>
        </authorList>
    </citation>
    <scope>NUCLEOTIDE SEQUENCE [LARGE SCALE GENOMIC DNA]</scope>
    <source>
        <strain evidence="1 2">BEG34</strain>
    </source>
</reference>
<accession>A0A8H3WV48</accession>
<comment type="caution">
    <text evidence="1">The sequence shown here is derived from an EMBL/GenBank/DDBJ whole genome shotgun (WGS) entry which is preliminary data.</text>
</comment>
<dbReference type="OrthoDB" id="2429550at2759"/>
<dbReference type="Proteomes" id="UP000439903">
    <property type="component" value="Unassembled WGS sequence"/>
</dbReference>
<evidence type="ECO:0000313" key="1">
    <source>
        <dbReference type="EMBL" id="KAF0345191.1"/>
    </source>
</evidence>
<dbReference type="AlphaFoldDB" id="A0A8H3WV48"/>
<evidence type="ECO:0000313" key="2">
    <source>
        <dbReference type="Proteomes" id="UP000439903"/>
    </source>
</evidence>
<organism evidence="1 2">
    <name type="scientific">Gigaspora margarita</name>
    <dbReference type="NCBI Taxonomy" id="4874"/>
    <lineage>
        <taxon>Eukaryota</taxon>
        <taxon>Fungi</taxon>
        <taxon>Fungi incertae sedis</taxon>
        <taxon>Mucoromycota</taxon>
        <taxon>Glomeromycotina</taxon>
        <taxon>Glomeromycetes</taxon>
        <taxon>Diversisporales</taxon>
        <taxon>Gigasporaceae</taxon>
        <taxon>Gigaspora</taxon>
    </lineage>
</organism>
<name>A0A8H3WV48_GIGMA</name>
<protein>
    <submittedName>
        <fullName evidence="1">Uncharacterized protein</fullName>
    </submittedName>
</protein>
<gene>
    <name evidence="1" type="ORF">F8M41_015895</name>
</gene>
<sequence length="284" mass="33541">MFDNTENYFYRNCNQQIWELYFREWGSSVYLPSVKVLRKANLNGAEAQYRYELEKGIELCNRSSLRNKHKLEDILLQFDAMFKSQCQKIYKDTWGVEKGKYQSEEQEQNLTIIQNNMNFIMSGYVNLGTIEPEIPIASGVIDITRSEDIFTKLLTLKTNQILLRYSFYNNEFSNQIGAKLNEFVSSYSELRTDFDLALMRPISFPQREMTLGTRCILMMTFDLLEGLHRIWSCRPLLTEEDYSENFYVIHAVSKVLDSLFTYSKWSLKRAWFEQTSKSSQSKKN</sequence>
<keyword evidence="2" id="KW-1185">Reference proteome</keyword>
<proteinExistence type="predicted"/>
<dbReference type="EMBL" id="WTPW01003372">
    <property type="protein sequence ID" value="KAF0345191.1"/>
    <property type="molecule type" value="Genomic_DNA"/>
</dbReference>